<organism evidence="1 2">
    <name type="scientific">Rattus norvegicus</name>
    <name type="common">Rat</name>
    <dbReference type="NCBI Taxonomy" id="10116"/>
    <lineage>
        <taxon>Eukaryota</taxon>
        <taxon>Metazoa</taxon>
        <taxon>Chordata</taxon>
        <taxon>Craniata</taxon>
        <taxon>Vertebrata</taxon>
        <taxon>Euteleostomi</taxon>
        <taxon>Mammalia</taxon>
        <taxon>Eutheria</taxon>
        <taxon>Euarchontoglires</taxon>
        <taxon>Glires</taxon>
        <taxon>Rodentia</taxon>
        <taxon>Myomorpha</taxon>
        <taxon>Muroidea</taxon>
        <taxon>Muridae</taxon>
        <taxon>Murinae</taxon>
        <taxon>Rattus</taxon>
    </lineage>
</organism>
<reference evidence="1 2" key="1">
    <citation type="submission" date="2005-07" db="EMBL/GenBank/DDBJ databases">
        <authorList>
            <person name="Mural R.J."/>
            <person name="Li P.W."/>
            <person name="Adams M.D."/>
            <person name="Amanatides P.G."/>
            <person name="Baden-Tillson H."/>
            <person name="Barnstead M."/>
            <person name="Chin S.H."/>
            <person name="Dew I."/>
            <person name="Evans C.A."/>
            <person name="Ferriera S."/>
            <person name="Flanigan M."/>
            <person name="Fosler C."/>
            <person name="Glodek A."/>
            <person name="Gu Z."/>
            <person name="Holt R.A."/>
            <person name="Jennings D."/>
            <person name="Kraft C.L."/>
            <person name="Lu F."/>
            <person name="Nguyen T."/>
            <person name="Nusskern D.R."/>
            <person name="Pfannkoch C.M."/>
            <person name="Sitter C."/>
            <person name="Sutton G.G."/>
            <person name="Venter J.C."/>
            <person name="Wang Z."/>
            <person name="Woodage T."/>
            <person name="Zheng X.H."/>
            <person name="Zhong F."/>
        </authorList>
    </citation>
    <scope>NUCLEOTIDE SEQUENCE [LARGE SCALE GENOMIC DNA]</scope>
    <source>
        <strain>BN</strain>
        <strain evidence="2">Sprague-Dawley</strain>
    </source>
</reference>
<name>A6HI20_RAT</name>
<dbReference type="Proteomes" id="UP000234681">
    <property type="component" value="Chromosome 10"/>
</dbReference>
<dbReference type="AlphaFoldDB" id="A6HI20"/>
<dbReference type="EMBL" id="CH473948">
    <property type="protein sequence ID" value="EDM05675.1"/>
    <property type="molecule type" value="Genomic_DNA"/>
</dbReference>
<evidence type="ECO:0000313" key="1">
    <source>
        <dbReference type="EMBL" id="EDM05675.1"/>
    </source>
</evidence>
<evidence type="ECO:0000313" key="2">
    <source>
        <dbReference type="Proteomes" id="UP000234681"/>
    </source>
</evidence>
<protein>
    <submittedName>
        <fullName evidence="1">RCG34943</fullName>
    </submittedName>
</protein>
<gene>
    <name evidence="1" type="ORF">rCG_34943</name>
</gene>
<proteinExistence type="predicted"/>
<sequence length="42" mass="4567">MVVLLSDGLQVPGKGHRFTYCLIGAEGVKNKLCEFFSGLLIL</sequence>
<accession>A6HI20</accession>